<feature type="domain" description="HTH cro/C1-type" evidence="2">
    <location>
        <begin position="20"/>
        <end position="73"/>
    </location>
</feature>
<dbReference type="InterPro" id="IPR010982">
    <property type="entry name" value="Lambda_DNA-bd_dom_sf"/>
</dbReference>
<dbReference type="PANTHER" id="PTHR46797:SF1">
    <property type="entry name" value="METHYLPHOSPHONATE SYNTHASE"/>
    <property type="match status" value="1"/>
</dbReference>
<dbReference type="InterPro" id="IPR001387">
    <property type="entry name" value="Cro/C1-type_HTH"/>
</dbReference>
<sequence>MPQRHKTRDALALQLGKMARAAREKAGLTQQEAAERVGVVTEVYGRMERGLLLPSLPTLLRVCRALRVDANSLLGFSFTKAPVWLAQPPAIDSEPPAVRRLLRTVRRLKPRQLHALSTVANAMLPAQETRDGCDSRQTTN</sequence>
<evidence type="ECO:0000313" key="4">
    <source>
        <dbReference type="Proteomes" id="UP001207654"/>
    </source>
</evidence>
<dbReference type="Proteomes" id="UP001207654">
    <property type="component" value="Unassembled WGS sequence"/>
</dbReference>
<reference evidence="3 4" key="1">
    <citation type="submission" date="2022-11" db="EMBL/GenBank/DDBJ databases">
        <title>Minimal conservation of predation-associated metabolite biosynthetic gene clusters underscores biosynthetic potential of Myxococcota including descriptions for ten novel species: Archangium lansinium sp. nov., Myxococcus landrumus sp. nov., Nannocystis bai.</title>
        <authorList>
            <person name="Ahearne A."/>
            <person name="Stevens C."/>
            <person name="Phillips K."/>
        </authorList>
    </citation>
    <scope>NUCLEOTIDE SEQUENCE [LARGE SCALE GENOMIC DNA]</scope>
    <source>
        <strain evidence="3 4">MIWBW</strain>
    </source>
</reference>
<comment type="caution">
    <text evidence="3">The sequence shown here is derived from an EMBL/GenBank/DDBJ whole genome shotgun (WGS) entry which is preliminary data.</text>
</comment>
<dbReference type="PROSITE" id="PS50943">
    <property type="entry name" value="HTH_CROC1"/>
    <property type="match status" value="1"/>
</dbReference>
<organism evidence="3 4">
    <name type="scientific">Archangium lansingense</name>
    <dbReference type="NCBI Taxonomy" id="2995310"/>
    <lineage>
        <taxon>Bacteria</taxon>
        <taxon>Pseudomonadati</taxon>
        <taxon>Myxococcota</taxon>
        <taxon>Myxococcia</taxon>
        <taxon>Myxococcales</taxon>
        <taxon>Cystobacterineae</taxon>
        <taxon>Archangiaceae</taxon>
        <taxon>Archangium</taxon>
    </lineage>
</organism>
<dbReference type="SMART" id="SM00530">
    <property type="entry name" value="HTH_XRE"/>
    <property type="match status" value="1"/>
</dbReference>
<protein>
    <submittedName>
        <fullName evidence="3">Helix-turn-helix transcriptional regulator</fullName>
    </submittedName>
</protein>
<dbReference type="PANTHER" id="PTHR46797">
    <property type="entry name" value="HTH-TYPE TRANSCRIPTIONAL REGULATOR"/>
    <property type="match status" value="1"/>
</dbReference>
<name>A0ABT3ZW60_9BACT</name>
<evidence type="ECO:0000256" key="1">
    <source>
        <dbReference type="ARBA" id="ARBA00023125"/>
    </source>
</evidence>
<accession>A0ABT3ZW60</accession>
<keyword evidence="4" id="KW-1185">Reference proteome</keyword>
<gene>
    <name evidence="3" type="ORF">OV287_03980</name>
</gene>
<keyword evidence="1" id="KW-0238">DNA-binding</keyword>
<evidence type="ECO:0000313" key="3">
    <source>
        <dbReference type="EMBL" id="MCY1073634.1"/>
    </source>
</evidence>
<dbReference type="InterPro" id="IPR050807">
    <property type="entry name" value="TransReg_Diox_bact_type"/>
</dbReference>
<dbReference type="CDD" id="cd00093">
    <property type="entry name" value="HTH_XRE"/>
    <property type="match status" value="1"/>
</dbReference>
<dbReference type="EMBL" id="JAPNKA010000001">
    <property type="protein sequence ID" value="MCY1073634.1"/>
    <property type="molecule type" value="Genomic_DNA"/>
</dbReference>
<dbReference type="SUPFAM" id="SSF47413">
    <property type="entry name" value="lambda repressor-like DNA-binding domains"/>
    <property type="match status" value="1"/>
</dbReference>
<dbReference type="RefSeq" id="WP_267532634.1">
    <property type="nucleotide sequence ID" value="NZ_JAPNKA010000001.1"/>
</dbReference>
<proteinExistence type="predicted"/>
<dbReference type="Gene3D" id="1.10.260.40">
    <property type="entry name" value="lambda repressor-like DNA-binding domains"/>
    <property type="match status" value="1"/>
</dbReference>
<dbReference type="Pfam" id="PF13560">
    <property type="entry name" value="HTH_31"/>
    <property type="match status" value="1"/>
</dbReference>
<evidence type="ECO:0000259" key="2">
    <source>
        <dbReference type="PROSITE" id="PS50943"/>
    </source>
</evidence>